<gene>
    <name evidence="2" type="ORF">GCM10023184_32710</name>
</gene>
<comment type="caution">
    <text evidence="2">The sequence shown here is derived from an EMBL/GenBank/DDBJ whole genome shotgun (WGS) entry which is preliminary data.</text>
</comment>
<keyword evidence="3" id="KW-1185">Reference proteome</keyword>
<evidence type="ECO:0000259" key="1">
    <source>
        <dbReference type="Pfam" id="PF18962"/>
    </source>
</evidence>
<dbReference type="EMBL" id="BAABGY010000009">
    <property type="protein sequence ID" value="GAA4337076.1"/>
    <property type="molecule type" value="Genomic_DNA"/>
</dbReference>
<dbReference type="NCBIfam" id="TIGR04183">
    <property type="entry name" value="Por_Secre_tail"/>
    <property type="match status" value="1"/>
</dbReference>
<sequence>MIALSVAGTAGAQARTGLGDPGTLLRFYPNPATTQVTFDFGRSFERGYTIQIYNFLGRKMYEGANVSQRTTLPLTDYNRGVYIYQLWDGKGKMIESGKFQVSK</sequence>
<dbReference type="InterPro" id="IPR026444">
    <property type="entry name" value="Secre_tail"/>
</dbReference>
<proteinExistence type="predicted"/>
<accession>A0ABP8HBK9</accession>
<protein>
    <recommendedName>
        <fullName evidence="1">Secretion system C-terminal sorting domain-containing protein</fullName>
    </recommendedName>
</protein>
<organism evidence="2 3">
    <name type="scientific">Flaviaesturariibacter amylovorans</name>
    <dbReference type="NCBI Taxonomy" id="1084520"/>
    <lineage>
        <taxon>Bacteria</taxon>
        <taxon>Pseudomonadati</taxon>
        <taxon>Bacteroidota</taxon>
        <taxon>Chitinophagia</taxon>
        <taxon>Chitinophagales</taxon>
        <taxon>Chitinophagaceae</taxon>
        <taxon>Flaviaestuariibacter</taxon>
    </lineage>
</organism>
<evidence type="ECO:0000313" key="3">
    <source>
        <dbReference type="Proteomes" id="UP001501725"/>
    </source>
</evidence>
<dbReference type="Proteomes" id="UP001501725">
    <property type="component" value="Unassembled WGS sequence"/>
</dbReference>
<dbReference type="Pfam" id="PF18962">
    <property type="entry name" value="Por_Secre_tail"/>
    <property type="match status" value="1"/>
</dbReference>
<evidence type="ECO:0000313" key="2">
    <source>
        <dbReference type="EMBL" id="GAA4337076.1"/>
    </source>
</evidence>
<name>A0ABP8HBK9_9BACT</name>
<feature type="domain" description="Secretion system C-terminal sorting" evidence="1">
    <location>
        <begin position="28"/>
        <end position="94"/>
    </location>
</feature>
<reference evidence="3" key="1">
    <citation type="journal article" date="2019" name="Int. J. Syst. Evol. Microbiol.">
        <title>The Global Catalogue of Microorganisms (GCM) 10K type strain sequencing project: providing services to taxonomists for standard genome sequencing and annotation.</title>
        <authorList>
            <consortium name="The Broad Institute Genomics Platform"/>
            <consortium name="The Broad Institute Genome Sequencing Center for Infectious Disease"/>
            <person name="Wu L."/>
            <person name="Ma J."/>
        </authorList>
    </citation>
    <scope>NUCLEOTIDE SEQUENCE [LARGE SCALE GENOMIC DNA]</scope>
    <source>
        <strain evidence="3">JCM 17919</strain>
    </source>
</reference>